<dbReference type="Gene3D" id="3.30.70.1010">
    <property type="entry name" value="Translation elongation factor EF1B, gamma chain, conserved domain"/>
    <property type="match status" value="1"/>
</dbReference>
<dbReference type="InterPro" id="IPR036249">
    <property type="entry name" value="Thioredoxin-like_sf"/>
</dbReference>
<feature type="compositionally biased region" description="Polar residues" evidence="5">
    <location>
        <begin position="887"/>
        <end position="896"/>
    </location>
</feature>
<protein>
    <recommendedName>
        <fullName evidence="11">EF1G-domain-containing protein</fullName>
    </recommendedName>
</protein>
<dbReference type="InterPro" id="IPR004046">
    <property type="entry name" value="GST_C"/>
</dbReference>
<sequence length="1004" mass="109631">MSFGKLYSYSGNPRTTSLLAVAKENGLEIEFEDTEPAKGVSADYLKLNKLGKVPTFKGADGFVLTECIAIAVYLASQNEKTSLLGKTKQDYATILRWMSYANTEVLTPLGGWFRPILGRDPYNKKNVDDSQKAALKAVHVLEEHFMTHTYLVGERLTLADLFSASIIARGFQYFFDKQWRDSNPNVTRWYETVCNQPSYSAVAGKFEFITDALKNVAPKKEGGEKKKEQPKAAPKAKKEEPAEEEEEAAPAPKAKHPLEALPRATFVLDDWKRKYSNEETREVALPWFWENVNFEEYSIYKVDYRYNEELTLTFMTSNLIGGFFARLEGSRKYLFGACSVFGESNNSIIKGAFLVRGQDALPAFDVAPDYESYEFTKLDPTKAEDKEFVNDQWSWDKPIVVDGKELEWADGKVICLGSGGGPSEDNVTGFLVRSTATKWSKNSVIAVDAGSHLGAITRILERDFPLVSNPDPEIRQPPLPRDGNGNRNGGDVESPSPGTVQISLSDDDSDGGTPFSERETPVTFTTLKEGAFAGLPFPHASARANALHVVREHISTYLITHPHIDHVSGFVINTAAFHNTSRPKRLAALPFTVDAIKTHIFNNIIWPNLTDEEGGVGLVTFQRLAEGGNIALGEGSGRGFIEVCDGLGVKGFKVSHGHCMRGPGHLHRGSNANLPETPALQHTAAAHHQGPALDGREGRSLSFSLPTQSAPGTPGILPATGRRASGISIPDHCVIDSTAYFIRTESTPTTPKREILIFGDVEPDTLSLSPRTATIWAEAAPKIAAGILTGIFIEVSYTNAQGDAVLFGHLAPRHLLAELTTLAEMVRDSKKEHERARLGRKRKRASKVEGLGIDSGAGVSERKKTMHRGVDTPTGMGTDDEMFTDASRAQTPTSHAQPYPTHHQPPQQSTSTPYPDPHPSAPAALNLSTVPAEHNRALAAAAFDAPLRGVTVVVIHVKDTFSDGPLVGEQILRELVEGEEDLQSLGRGLGCAFEVSRGGGSYWF</sequence>
<evidence type="ECO:0000259" key="8">
    <source>
        <dbReference type="PROSITE" id="PS50405"/>
    </source>
</evidence>
<dbReference type="Gene3D" id="3.40.30.10">
    <property type="entry name" value="Glutaredoxin"/>
    <property type="match status" value="1"/>
</dbReference>
<dbReference type="InterPro" id="IPR010987">
    <property type="entry name" value="Glutathione-S-Trfase_C-like"/>
</dbReference>
<evidence type="ECO:0000259" key="6">
    <source>
        <dbReference type="PROSITE" id="PS50040"/>
    </source>
</evidence>
<feature type="compositionally biased region" description="Basic and acidic residues" evidence="5">
    <location>
        <begin position="827"/>
        <end position="837"/>
    </location>
</feature>
<dbReference type="InterPro" id="IPR040079">
    <property type="entry name" value="Glutathione_S-Trfase"/>
</dbReference>
<name>A0A6A7A5C0_9PLEO</name>
<feature type="region of interest" description="Disordered" evidence="5">
    <location>
        <begin position="219"/>
        <end position="254"/>
    </location>
</feature>
<dbReference type="CDD" id="cd03181">
    <property type="entry name" value="GST_C_EF1Bgamma_like"/>
    <property type="match status" value="1"/>
</dbReference>
<evidence type="ECO:0000256" key="2">
    <source>
        <dbReference type="ARBA" id="ARBA00022768"/>
    </source>
</evidence>
<keyword evidence="10" id="KW-1185">Reference proteome</keyword>
<dbReference type="SMART" id="SM01183">
    <property type="entry name" value="EF1G"/>
    <property type="match status" value="1"/>
</dbReference>
<dbReference type="Pfam" id="PF00647">
    <property type="entry name" value="EF1G"/>
    <property type="match status" value="1"/>
</dbReference>
<dbReference type="GO" id="GO:0006198">
    <property type="term" value="P:cAMP catabolic process"/>
    <property type="evidence" value="ECO:0007669"/>
    <property type="project" value="InterPro"/>
</dbReference>
<dbReference type="FunFam" id="1.20.1050.10:FF:000006">
    <property type="entry name" value="Elongation factor 1 gamma"/>
    <property type="match status" value="1"/>
</dbReference>
<dbReference type="SFLD" id="SFLDS00019">
    <property type="entry name" value="Glutathione_Transferase_(cytos"/>
    <property type="match status" value="1"/>
</dbReference>
<dbReference type="InterPro" id="IPR036282">
    <property type="entry name" value="Glutathione-S-Trfase_C_sf"/>
</dbReference>
<dbReference type="Pfam" id="PF02112">
    <property type="entry name" value="PDEase_II"/>
    <property type="match status" value="2"/>
</dbReference>
<proteinExistence type="inferred from homology"/>
<dbReference type="PANTHER" id="PTHR43986:SF1">
    <property type="entry name" value="ELONGATION FACTOR 1-GAMMA"/>
    <property type="match status" value="1"/>
</dbReference>
<keyword evidence="2 4" id="KW-0251">Elongation factor</keyword>
<evidence type="ECO:0000313" key="9">
    <source>
        <dbReference type="EMBL" id="KAF2827785.1"/>
    </source>
</evidence>
<accession>A0A6A7A5C0</accession>
<dbReference type="Proteomes" id="UP000799424">
    <property type="component" value="Unassembled WGS sequence"/>
</dbReference>
<feature type="region of interest" description="Disordered" evidence="5">
    <location>
        <begin position="827"/>
        <end position="925"/>
    </location>
</feature>
<feature type="compositionally biased region" description="Low complexity" evidence="5">
    <location>
        <begin position="897"/>
        <end position="913"/>
    </location>
</feature>
<dbReference type="InterPro" id="IPR004045">
    <property type="entry name" value="Glutathione_S-Trfase_N"/>
</dbReference>
<evidence type="ECO:0000256" key="4">
    <source>
        <dbReference type="PROSITE-ProRule" id="PRU00519"/>
    </source>
</evidence>
<dbReference type="Gene3D" id="1.20.1050.10">
    <property type="match status" value="1"/>
</dbReference>
<evidence type="ECO:0000256" key="5">
    <source>
        <dbReference type="SAM" id="MobiDB-lite"/>
    </source>
</evidence>
<feature type="domain" description="EF-1-gamma C-terminal" evidence="6">
    <location>
        <begin position="254"/>
        <end position="415"/>
    </location>
</feature>
<gene>
    <name evidence="9" type="ORF">CC86DRAFT_347560</name>
</gene>
<feature type="region of interest" description="Disordered" evidence="5">
    <location>
        <begin position="467"/>
        <end position="518"/>
    </location>
</feature>
<dbReference type="InterPro" id="IPR036866">
    <property type="entry name" value="RibonucZ/Hydroxyglut_hydro"/>
</dbReference>
<dbReference type="FunFam" id="3.40.30.10:FF:000142">
    <property type="entry name" value="Elongation factor 1 gamma"/>
    <property type="match status" value="1"/>
</dbReference>
<dbReference type="SFLD" id="SFLDG00358">
    <property type="entry name" value="Main_(cytGST)"/>
    <property type="match status" value="1"/>
</dbReference>
<dbReference type="SUPFAM" id="SSF47616">
    <property type="entry name" value="GST C-terminal domain-like"/>
    <property type="match status" value="1"/>
</dbReference>
<evidence type="ECO:0000259" key="7">
    <source>
        <dbReference type="PROSITE" id="PS50404"/>
    </source>
</evidence>
<keyword evidence="3 4" id="KW-0648">Protein biosynthesis</keyword>
<dbReference type="PROSITE" id="PS50405">
    <property type="entry name" value="GST_CTER"/>
    <property type="match status" value="1"/>
</dbReference>
<dbReference type="PANTHER" id="PTHR43986">
    <property type="entry name" value="ELONGATION FACTOR 1-GAMMA"/>
    <property type="match status" value="1"/>
</dbReference>
<dbReference type="AlphaFoldDB" id="A0A6A7A5C0"/>
<dbReference type="PROSITE" id="PS50040">
    <property type="entry name" value="EF1G_C"/>
    <property type="match status" value="1"/>
</dbReference>
<dbReference type="Pfam" id="PF00043">
    <property type="entry name" value="GST_C"/>
    <property type="match status" value="1"/>
</dbReference>
<feature type="compositionally biased region" description="Basic and acidic residues" evidence="5">
    <location>
        <begin position="219"/>
        <end position="240"/>
    </location>
</feature>
<dbReference type="GO" id="GO:0005634">
    <property type="term" value="C:nucleus"/>
    <property type="evidence" value="ECO:0007669"/>
    <property type="project" value="TreeGrafter"/>
</dbReference>
<dbReference type="FunFam" id="3.30.70.1010:FF:000001">
    <property type="entry name" value="Elongation factor 1-gamma 1"/>
    <property type="match status" value="1"/>
</dbReference>
<feature type="domain" description="GST C-terminal" evidence="8">
    <location>
        <begin position="87"/>
        <end position="212"/>
    </location>
</feature>
<dbReference type="CDD" id="cd03044">
    <property type="entry name" value="GST_N_EF1Bgamma"/>
    <property type="match status" value="1"/>
</dbReference>
<dbReference type="InterPro" id="IPR001662">
    <property type="entry name" value="EF1B_G_C"/>
</dbReference>
<dbReference type="GO" id="GO:0005737">
    <property type="term" value="C:cytoplasm"/>
    <property type="evidence" value="ECO:0007669"/>
    <property type="project" value="TreeGrafter"/>
</dbReference>
<feature type="domain" description="GST N-terminal" evidence="7">
    <location>
        <begin position="2"/>
        <end position="82"/>
    </location>
</feature>
<dbReference type="SUPFAM" id="SSF56281">
    <property type="entry name" value="Metallo-hydrolase/oxidoreductase"/>
    <property type="match status" value="1"/>
</dbReference>
<reference evidence="9" key="1">
    <citation type="journal article" date="2020" name="Stud. Mycol.">
        <title>101 Dothideomycetes genomes: a test case for predicting lifestyles and emergence of pathogens.</title>
        <authorList>
            <person name="Haridas S."/>
            <person name="Albert R."/>
            <person name="Binder M."/>
            <person name="Bloem J."/>
            <person name="Labutti K."/>
            <person name="Salamov A."/>
            <person name="Andreopoulos B."/>
            <person name="Baker S."/>
            <person name="Barry K."/>
            <person name="Bills G."/>
            <person name="Bluhm B."/>
            <person name="Cannon C."/>
            <person name="Castanera R."/>
            <person name="Culley D."/>
            <person name="Daum C."/>
            <person name="Ezra D."/>
            <person name="Gonzalez J."/>
            <person name="Henrissat B."/>
            <person name="Kuo A."/>
            <person name="Liang C."/>
            <person name="Lipzen A."/>
            <person name="Lutzoni F."/>
            <person name="Magnuson J."/>
            <person name="Mondo S."/>
            <person name="Nolan M."/>
            <person name="Ohm R."/>
            <person name="Pangilinan J."/>
            <person name="Park H.-J."/>
            <person name="Ramirez L."/>
            <person name="Alfaro M."/>
            <person name="Sun H."/>
            <person name="Tritt A."/>
            <person name="Yoshinaga Y."/>
            <person name="Zwiers L.-H."/>
            <person name="Turgeon B."/>
            <person name="Goodwin S."/>
            <person name="Spatafora J."/>
            <person name="Crous P."/>
            <person name="Grigoriev I."/>
        </authorList>
    </citation>
    <scope>NUCLEOTIDE SEQUENCE</scope>
    <source>
        <strain evidence="9">CBS 113818</strain>
    </source>
</reference>
<comment type="similarity">
    <text evidence="1">Belongs to the GST superfamily.</text>
</comment>
<dbReference type="InterPro" id="IPR036433">
    <property type="entry name" value="EF1B_G_C_sf"/>
</dbReference>
<dbReference type="CDD" id="cd07735">
    <property type="entry name" value="class_II_PDE_MBL-fold"/>
    <property type="match status" value="1"/>
</dbReference>
<dbReference type="InterPro" id="IPR000396">
    <property type="entry name" value="Pdiesterase2"/>
</dbReference>
<dbReference type="InterPro" id="IPR050802">
    <property type="entry name" value="EF-GSTs"/>
</dbReference>
<dbReference type="EMBL" id="MU006223">
    <property type="protein sequence ID" value="KAF2827785.1"/>
    <property type="molecule type" value="Genomic_DNA"/>
</dbReference>
<dbReference type="SUPFAM" id="SSF89942">
    <property type="entry name" value="eEF1-gamma domain"/>
    <property type="match status" value="1"/>
</dbReference>
<evidence type="ECO:0000313" key="10">
    <source>
        <dbReference type="Proteomes" id="UP000799424"/>
    </source>
</evidence>
<dbReference type="GO" id="GO:0004115">
    <property type="term" value="F:3',5'-cyclic-AMP phosphodiesterase activity"/>
    <property type="evidence" value="ECO:0007669"/>
    <property type="project" value="InterPro"/>
</dbReference>
<organism evidence="9 10">
    <name type="scientific">Ophiobolus disseminans</name>
    <dbReference type="NCBI Taxonomy" id="1469910"/>
    <lineage>
        <taxon>Eukaryota</taxon>
        <taxon>Fungi</taxon>
        <taxon>Dikarya</taxon>
        <taxon>Ascomycota</taxon>
        <taxon>Pezizomycotina</taxon>
        <taxon>Dothideomycetes</taxon>
        <taxon>Pleosporomycetidae</taxon>
        <taxon>Pleosporales</taxon>
        <taxon>Pleosporineae</taxon>
        <taxon>Phaeosphaeriaceae</taxon>
        <taxon>Ophiobolus</taxon>
    </lineage>
</organism>
<dbReference type="OrthoDB" id="249703at2759"/>
<feature type="compositionally biased region" description="Low complexity" evidence="5">
    <location>
        <begin position="481"/>
        <end position="491"/>
    </location>
</feature>
<dbReference type="GO" id="GO:0003746">
    <property type="term" value="F:translation elongation factor activity"/>
    <property type="evidence" value="ECO:0007669"/>
    <property type="project" value="UniProtKB-UniRule"/>
</dbReference>
<evidence type="ECO:0008006" key="11">
    <source>
        <dbReference type="Google" id="ProtNLM"/>
    </source>
</evidence>
<evidence type="ECO:0000256" key="3">
    <source>
        <dbReference type="ARBA" id="ARBA00022917"/>
    </source>
</evidence>
<dbReference type="SUPFAM" id="SSF52833">
    <property type="entry name" value="Thioredoxin-like"/>
    <property type="match status" value="1"/>
</dbReference>
<dbReference type="Pfam" id="PF02798">
    <property type="entry name" value="GST_N"/>
    <property type="match status" value="1"/>
</dbReference>
<feature type="region of interest" description="Disordered" evidence="5">
    <location>
        <begin position="682"/>
        <end position="701"/>
    </location>
</feature>
<dbReference type="PROSITE" id="PS50404">
    <property type="entry name" value="GST_NTER"/>
    <property type="match status" value="1"/>
</dbReference>
<evidence type="ECO:0000256" key="1">
    <source>
        <dbReference type="ARBA" id="ARBA00007409"/>
    </source>
</evidence>
<dbReference type="PRINTS" id="PR00388">
    <property type="entry name" value="PDIESTERASE2"/>
</dbReference>